<organism evidence="10 11">
    <name type="scientific">Algisphaera agarilytica</name>
    <dbReference type="NCBI Taxonomy" id="1385975"/>
    <lineage>
        <taxon>Bacteria</taxon>
        <taxon>Pseudomonadati</taxon>
        <taxon>Planctomycetota</taxon>
        <taxon>Phycisphaerae</taxon>
        <taxon>Phycisphaerales</taxon>
        <taxon>Phycisphaeraceae</taxon>
        <taxon>Algisphaera</taxon>
    </lineage>
</organism>
<comment type="similarity">
    <text evidence="2">In the N-terminal section; belongs to the N-acetylglucosamine-1-phosphate uridyltransferase family.</text>
</comment>
<dbReference type="SUPFAM" id="SSF53448">
    <property type="entry name" value="Nucleotide-diphospho-sugar transferases"/>
    <property type="match status" value="1"/>
</dbReference>
<keyword evidence="11" id="KW-1185">Reference proteome</keyword>
<feature type="domain" description="MobA-like NTP transferase" evidence="9">
    <location>
        <begin position="13"/>
        <end position="140"/>
    </location>
</feature>
<keyword evidence="4 10" id="KW-0548">Nucleotidyltransferase</keyword>
<dbReference type="GO" id="GO:0019134">
    <property type="term" value="F:glucosamine-1-phosphate N-acetyltransferase activity"/>
    <property type="evidence" value="ECO:0007669"/>
    <property type="project" value="UniProtKB-EC"/>
</dbReference>
<comment type="function">
    <text evidence="8">Catalyzes the last two sequential reactions in the de novo biosynthetic pathway for UDP-N-acetylglucosamine (UDP-GlcNAc). The C-terminal domain catalyzes the transfer of acetyl group from acetyl coenzyme A to glucosamine-1-phosphate (GlcN-1-P) to produce N-acetylglucosamine-1-phosphate (GlcNAc-1-P), which is converted into UDP-GlcNAc by the transfer of uridine 5-monophosphate (from uridine 5-triphosphate), a reaction catalyzed by the N-terminal domain.</text>
</comment>
<keyword evidence="5 10" id="KW-0012">Acyltransferase</keyword>
<evidence type="ECO:0000256" key="1">
    <source>
        <dbReference type="ARBA" id="ARBA00007707"/>
    </source>
</evidence>
<evidence type="ECO:0000313" key="11">
    <source>
        <dbReference type="Proteomes" id="UP000541810"/>
    </source>
</evidence>
<dbReference type="EC" id="2.7.7.23" evidence="10"/>
<comment type="similarity">
    <text evidence="1">In the C-terminal section; belongs to the transferase hexapeptide repeat family.</text>
</comment>
<dbReference type="PANTHER" id="PTHR43584">
    <property type="entry name" value="NUCLEOTIDYL TRANSFERASE"/>
    <property type="match status" value="1"/>
</dbReference>
<dbReference type="InterPro" id="IPR029044">
    <property type="entry name" value="Nucleotide-diphossugar_trans"/>
</dbReference>
<evidence type="ECO:0000256" key="4">
    <source>
        <dbReference type="ARBA" id="ARBA00022695"/>
    </source>
</evidence>
<dbReference type="PANTHER" id="PTHR43584:SF3">
    <property type="entry name" value="BIFUNCTIONAL PROTEIN GLMU"/>
    <property type="match status" value="1"/>
</dbReference>
<dbReference type="Gene3D" id="3.90.550.10">
    <property type="entry name" value="Spore Coat Polysaccharide Biosynthesis Protein SpsA, Chain A"/>
    <property type="match status" value="1"/>
</dbReference>
<protein>
    <submittedName>
        <fullName evidence="10">Bifunctional UDP-N-acetylglucosamine pyrophosphorylase/glucosamine-1-phosphate N-acetyltransferase</fullName>
        <ecNumber evidence="10">2.3.1.157</ecNumber>
        <ecNumber evidence="10">2.7.7.23</ecNumber>
    </submittedName>
</protein>
<dbReference type="Pfam" id="PF12804">
    <property type="entry name" value="NTP_transf_3"/>
    <property type="match status" value="1"/>
</dbReference>
<evidence type="ECO:0000256" key="8">
    <source>
        <dbReference type="ARBA" id="ARBA00049628"/>
    </source>
</evidence>
<dbReference type="GO" id="GO:0003977">
    <property type="term" value="F:UDP-N-acetylglucosamine diphosphorylase activity"/>
    <property type="evidence" value="ECO:0007669"/>
    <property type="project" value="UniProtKB-EC"/>
</dbReference>
<comment type="caution">
    <text evidence="10">The sequence shown here is derived from an EMBL/GenBank/DDBJ whole genome shotgun (WGS) entry which is preliminary data.</text>
</comment>
<evidence type="ECO:0000313" key="10">
    <source>
        <dbReference type="EMBL" id="MBB6430892.1"/>
    </source>
</evidence>
<dbReference type="Proteomes" id="UP000541810">
    <property type="component" value="Unassembled WGS sequence"/>
</dbReference>
<accession>A0A7X0LLD1</accession>
<evidence type="ECO:0000256" key="6">
    <source>
        <dbReference type="ARBA" id="ARBA00048247"/>
    </source>
</evidence>
<proteinExistence type="inferred from homology"/>
<dbReference type="RefSeq" id="WP_184678385.1">
    <property type="nucleotide sequence ID" value="NZ_JACHGY010000001.1"/>
</dbReference>
<comment type="catalytic activity">
    <reaction evidence="6">
        <text>alpha-D-glucosamine 1-phosphate + acetyl-CoA = N-acetyl-alpha-D-glucosamine 1-phosphate + CoA + H(+)</text>
        <dbReference type="Rhea" id="RHEA:13725"/>
        <dbReference type="ChEBI" id="CHEBI:15378"/>
        <dbReference type="ChEBI" id="CHEBI:57287"/>
        <dbReference type="ChEBI" id="CHEBI:57288"/>
        <dbReference type="ChEBI" id="CHEBI:57776"/>
        <dbReference type="ChEBI" id="CHEBI:58516"/>
        <dbReference type="EC" id="2.3.1.157"/>
    </reaction>
</comment>
<evidence type="ECO:0000256" key="7">
    <source>
        <dbReference type="ARBA" id="ARBA00048493"/>
    </source>
</evidence>
<evidence type="ECO:0000256" key="3">
    <source>
        <dbReference type="ARBA" id="ARBA00022679"/>
    </source>
</evidence>
<dbReference type="EC" id="2.3.1.157" evidence="10"/>
<dbReference type="EMBL" id="JACHGY010000001">
    <property type="protein sequence ID" value="MBB6430892.1"/>
    <property type="molecule type" value="Genomic_DNA"/>
</dbReference>
<comment type="catalytic activity">
    <reaction evidence="7">
        <text>N-acetyl-alpha-D-glucosamine 1-phosphate + UTP + H(+) = UDP-N-acetyl-alpha-D-glucosamine + diphosphate</text>
        <dbReference type="Rhea" id="RHEA:13509"/>
        <dbReference type="ChEBI" id="CHEBI:15378"/>
        <dbReference type="ChEBI" id="CHEBI:33019"/>
        <dbReference type="ChEBI" id="CHEBI:46398"/>
        <dbReference type="ChEBI" id="CHEBI:57705"/>
        <dbReference type="ChEBI" id="CHEBI:57776"/>
        <dbReference type="EC" id="2.7.7.23"/>
    </reaction>
</comment>
<name>A0A7X0LLD1_9BACT</name>
<keyword evidence="3 10" id="KW-0808">Transferase</keyword>
<dbReference type="CDD" id="cd02540">
    <property type="entry name" value="GT2_GlmU_N_bac"/>
    <property type="match status" value="1"/>
</dbReference>
<sequence length="260" mass="27905">MPDATNNPVPPAAIIMAAGKGTRMGSDLPKVLHEVAGKPMLRWVTEACYAAGVETCVVVVGYRGDDVRKALADDPRCEFVEQTEQLGTAHAADMARPVFENRPAGDVFVLAGDGPLIRSQTLARLLELHRRTKASATLATAVLSDPSGYGRVVRNASGGFDRIVEQKDATPEELAVQEVNPSYYCFRSDDLFTTLTQVSNANQQGEYYITDVPGILRGQGKTVSVVDAVPEEDVLSINNPQQLAEVDAILKQRLSPGAPA</sequence>
<reference evidence="10 11" key="1">
    <citation type="submission" date="2020-08" db="EMBL/GenBank/DDBJ databases">
        <title>Genomic Encyclopedia of Type Strains, Phase IV (KMG-IV): sequencing the most valuable type-strain genomes for metagenomic binning, comparative biology and taxonomic classification.</title>
        <authorList>
            <person name="Goeker M."/>
        </authorList>
    </citation>
    <scope>NUCLEOTIDE SEQUENCE [LARGE SCALE GENOMIC DNA]</scope>
    <source>
        <strain evidence="10 11">DSM 103725</strain>
    </source>
</reference>
<gene>
    <name evidence="10" type="ORF">HNQ40_002698</name>
</gene>
<evidence type="ECO:0000256" key="2">
    <source>
        <dbReference type="ARBA" id="ARBA00007947"/>
    </source>
</evidence>
<dbReference type="InterPro" id="IPR050065">
    <property type="entry name" value="GlmU-like"/>
</dbReference>
<dbReference type="AlphaFoldDB" id="A0A7X0LLD1"/>
<evidence type="ECO:0000256" key="5">
    <source>
        <dbReference type="ARBA" id="ARBA00023315"/>
    </source>
</evidence>
<evidence type="ECO:0000259" key="9">
    <source>
        <dbReference type="Pfam" id="PF12804"/>
    </source>
</evidence>
<dbReference type="InterPro" id="IPR025877">
    <property type="entry name" value="MobA-like_NTP_Trfase"/>
</dbReference>